<feature type="non-terminal residue" evidence="1">
    <location>
        <position position="380"/>
    </location>
</feature>
<evidence type="ECO:0000313" key="1">
    <source>
        <dbReference type="EMBL" id="KAF9751289.1"/>
    </source>
</evidence>
<evidence type="ECO:0000313" key="2">
    <source>
        <dbReference type="Proteomes" id="UP000740883"/>
    </source>
</evidence>
<protein>
    <submittedName>
        <fullName evidence="1">Uncharacterized protein</fullName>
    </submittedName>
</protein>
<dbReference type="AlphaFoldDB" id="A0A9P6KXP4"/>
<reference evidence="1 2" key="1">
    <citation type="journal article" date="2020" name="Genome Biol. Evol.">
        <title>Comparative genomics of strictly vertically transmitted, feminizing microsporidia endosymbionts of amphipod crustaceans.</title>
        <authorList>
            <person name="Cormier A."/>
            <person name="Chebbi M.A."/>
            <person name="Giraud I."/>
            <person name="Wattier R."/>
            <person name="Teixeira M."/>
            <person name="Gilbert C."/>
            <person name="Rigaud T."/>
            <person name="Cordaux R."/>
        </authorList>
    </citation>
    <scope>NUCLEOTIDE SEQUENCE [LARGE SCALE GENOMIC DNA]</scope>
    <source>
        <strain evidence="1 2">Ou3-Ou53</strain>
    </source>
</reference>
<sequence>DQNNYLPQYGTNNNSPQIDYSNSHTKLLLELHSEDQISEGNEADITNIINLLECEDYHQASNSNAHNNLLFESFNEDQISVENEADIPNILDLLEFDDYHQASNLNTHNNTQFTFCNEADVSNIIAVLEFDDHHQAANSKKDSEFSNEKKRKHTDEIITSHDGVKKHPNEINFMCNGLNYKNQQRTSTLTENSFLKVIKNYNLPILSTQINSDLLRLSKNVEEITNTTNSQTDDNLIYVEVFKRIIGSVNLLFLSKVNEKRLNSQNVFFSKPKTSLDIFNIDFLRKETLELKQDEKIIPSEEIEMLESKLKRSLVIPRIHFYGNLKRVALLIYNNNNFDVTIIIKNLLYEMRTLKFEVREMRSVILTIVYYNNLDIKDAR</sequence>
<proteinExistence type="predicted"/>
<keyword evidence="2" id="KW-1185">Reference proteome</keyword>
<accession>A0A9P6KXP4</accession>
<dbReference type="EMBL" id="SBJO01001100">
    <property type="protein sequence ID" value="KAF9751289.1"/>
    <property type="molecule type" value="Genomic_DNA"/>
</dbReference>
<comment type="caution">
    <text evidence="1">The sequence shown here is derived from an EMBL/GenBank/DDBJ whole genome shotgun (WGS) entry which is preliminary data.</text>
</comment>
<name>A0A9P6KXP4_9MICR</name>
<dbReference type="Proteomes" id="UP000740883">
    <property type="component" value="Unassembled WGS sequence"/>
</dbReference>
<feature type="non-terminal residue" evidence="1">
    <location>
        <position position="1"/>
    </location>
</feature>
<gene>
    <name evidence="1" type="ORF">NGRA_3431</name>
</gene>
<dbReference type="PROSITE" id="PS50890">
    <property type="entry name" value="PUA"/>
    <property type="match status" value="1"/>
</dbReference>
<organism evidence="1 2">
    <name type="scientific">Nosema granulosis</name>
    <dbReference type="NCBI Taxonomy" id="83296"/>
    <lineage>
        <taxon>Eukaryota</taxon>
        <taxon>Fungi</taxon>
        <taxon>Fungi incertae sedis</taxon>
        <taxon>Microsporidia</taxon>
        <taxon>Nosematidae</taxon>
        <taxon>Nosema</taxon>
    </lineage>
</organism>